<evidence type="ECO:0000313" key="3">
    <source>
        <dbReference type="Proteomes" id="UP000824120"/>
    </source>
</evidence>
<evidence type="ECO:0000313" key="2">
    <source>
        <dbReference type="EMBL" id="KAG5615890.1"/>
    </source>
</evidence>
<dbReference type="OrthoDB" id="1001242at2759"/>
<evidence type="ECO:0000256" key="1">
    <source>
        <dbReference type="SAM" id="MobiDB-lite"/>
    </source>
</evidence>
<feature type="region of interest" description="Disordered" evidence="1">
    <location>
        <begin position="134"/>
        <end position="176"/>
    </location>
</feature>
<reference evidence="2 3" key="1">
    <citation type="submission" date="2020-09" db="EMBL/GenBank/DDBJ databases">
        <title>De no assembly of potato wild relative species, Solanum commersonii.</title>
        <authorList>
            <person name="Cho K."/>
        </authorList>
    </citation>
    <scope>NUCLEOTIDE SEQUENCE [LARGE SCALE GENOMIC DNA]</scope>
    <source>
        <strain evidence="2">LZ3.2</strain>
        <tissue evidence="2">Leaf</tissue>
    </source>
</reference>
<comment type="caution">
    <text evidence="2">The sequence shown here is derived from an EMBL/GenBank/DDBJ whole genome shotgun (WGS) entry which is preliminary data.</text>
</comment>
<dbReference type="EMBL" id="JACXVP010000003">
    <property type="protein sequence ID" value="KAG5615890.1"/>
    <property type="molecule type" value="Genomic_DNA"/>
</dbReference>
<organism evidence="2 3">
    <name type="scientific">Solanum commersonii</name>
    <name type="common">Commerson's wild potato</name>
    <name type="synonym">Commerson's nightshade</name>
    <dbReference type="NCBI Taxonomy" id="4109"/>
    <lineage>
        <taxon>Eukaryota</taxon>
        <taxon>Viridiplantae</taxon>
        <taxon>Streptophyta</taxon>
        <taxon>Embryophyta</taxon>
        <taxon>Tracheophyta</taxon>
        <taxon>Spermatophyta</taxon>
        <taxon>Magnoliopsida</taxon>
        <taxon>eudicotyledons</taxon>
        <taxon>Gunneridae</taxon>
        <taxon>Pentapetalae</taxon>
        <taxon>asterids</taxon>
        <taxon>lamiids</taxon>
        <taxon>Solanales</taxon>
        <taxon>Solanaceae</taxon>
        <taxon>Solanoideae</taxon>
        <taxon>Solaneae</taxon>
        <taxon>Solanum</taxon>
    </lineage>
</organism>
<keyword evidence="3" id="KW-1185">Reference proteome</keyword>
<sequence length="176" mass="19525">MIPGLHYTNITQDRECLVYALMTPTELNIRAVLKSAMGKSRRTWITLAPLFPAPIDITKTKGPDNEFSPTLTAAERYRRDKLIMARMYGLEMLRYQNGCRASTGVQLGDVERRYPLNTHAKAWLGIGPAFHESLDDDIPTDEDRLHTSSNVDSDSDEEVDPAQAGGEADGGDAVED</sequence>
<dbReference type="AlphaFoldDB" id="A0A9J5ZV79"/>
<gene>
    <name evidence="2" type="ORF">H5410_015714</name>
</gene>
<proteinExistence type="predicted"/>
<dbReference type="Proteomes" id="UP000824120">
    <property type="component" value="Chromosome 3"/>
</dbReference>
<name>A0A9J5ZV79_SOLCO</name>
<protein>
    <submittedName>
        <fullName evidence="2">Uncharacterized protein</fullName>
    </submittedName>
</protein>
<accession>A0A9J5ZV79</accession>